<feature type="region of interest" description="Disordered" evidence="1">
    <location>
        <begin position="79"/>
        <end position="141"/>
    </location>
</feature>
<dbReference type="EMBL" id="REGN01003053">
    <property type="protein sequence ID" value="RNA24774.1"/>
    <property type="molecule type" value="Genomic_DNA"/>
</dbReference>
<organism evidence="2 3">
    <name type="scientific">Brachionus plicatilis</name>
    <name type="common">Marine rotifer</name>
    <name type="synonym">Brachionus muelleri</name>
    <dbReference type="NCBI Taxonomy" id="10195"/>
    <lineage>
        <taxon>Eukaryota</taxon>
        <taxon>Metazoa</taxon>
        <taxon>Spiralia</taxon>
        <taxon>Gnathifera</taxon>
        <taxon>Rotifera</taxon>
        <taxon>Eurotatoria</taxon>
        <taxon>Monogononta</taxon>
        <taxon>Pseudotrocha</taxon>
        <taxon>Ploima</taxon>
        <taxon>Brachionidae</taxon>
        <taxon>Brachionus</taxon>
    </lineage>
</organism>
<name>A0A3M7RMM6_BRAPC</name>
<dbReference type="Proteomes" id="UP000276133">
    <property type="component" value="Unassembled WGS sequence"/>
</dbReference>
<evidence type="ECO:0000313" key="3">
    <source>
        <dbReference type="Proteomes" id="UP000276133"/>
    </source>
</evidence>
<feature type="compositionally biased region" description="Basic and acidic residues" evidence="1">
    <location>
        <begin position="124"/>
        <end position="141"/>
    </location>
</feature>
<sequence length="141" mass="16195">MFYKFIKIENLVDKLSKCEAVKAHLEAEVLIKNEKLNGSNELKALPDLEPLNQSSNLESKIHRSEKKRYEDEIKTLKEKLDSPKDLKGSQVIASENTKSLEKLNEELQKRVSELESKNAGLRATELKLKSKVEDSSDRKKR</sequence>
<keyword evidence="3" id="KW-1185">Reference proteome</keyword>
<dbReference type="AlphaFoldDB" id="A0A3M7RMM6"/>
<evidence type="ECO:0000256" key="1">
    <source>
        <dbReference type="SAM" id="MobiDB-lite"/>
    </source>
</evidence>
<gene>
    <name evidence="2" type="ORF">BpHYR1_000468</name>
</gene>
<protein>
    <submittedName>
        <fullName evidence="2">Uncharacterized protein</fullName>
    </submittedName>
</protein>
<proteinExistence type="predicted"/>
<reference evidence="2 3" key="1">
    <citation type="journal article" date="2018" name="Sci. Rep.">
        <title>Genomic signatures of local adaptation to the degree of environmental predictability in rotifers.</title>
        <authorList>
            <person name="Franch-Gras L."/>
            <person name="Hahn C."/>
            <person name="Garcia-Roger E.M."/>
            <person name="Carmona M.J."/>
            <person name="Serra M."/>
            <person name="Gomez A."/>
        </authorList>
    </citation>
    <scope>NUCLEOTIDE SEQUENCE [LARGE SCALE GENOMIC DNA]</scope>
    <source>
        <strain evidence="2">HYR1</strain>
    </source>
</reference>
<feature type="compositionally biased region" description="Basic and acidic residues" evidence="1">
    <location>
        <begin position="98"/>
        <end position="116"/>
    </location>
</feature>
<evidence type="ECO:0000313" key="2">
    <source>
        <dbReference type="EMBL" id="RNA24774.1"/>
    </source>
</evidence>
<accession>A0A3M7RMM6</accession>
<comment type="caution">
    <text evidence="2">The sequence shown here is derived from an EMBL/GenBank/DDBJ whole genome shotgun (WGS) entry which is preliminary data.</text>
</comment>